<evidence type="ECO:0000256" key="15">
    <source>
        <dbReference type="RuleBase" id="RU362098"/>
    </source>
</evidence>
<dbReference type="InterPro" id="IPR011642">
    <property type="entry name" value="Gate_dom"/>
</dbReference>
<keyword evidence="10" id="KW-0406">Ion transport</keyword>
<dbReference type="InterPro" id="IPR030389">
    <property type="entry name" value="G_FEOB_dom"/>
</dbReference>
<evidence type="ECO:0000256" key="8">
    <source>
        <dbReference type="ARBA" id="ARBA00022989"/>
    </source>
</evidence>
<keyword evidence="3 15" id="KW-0813">Transport</keyword>
<dbReference type="Proteomes" id="UP000783742">
    <property type="component" value="Unassembled WGS sequence"/>
</dbReference>
<dbReference type="PANTHER" id="PTHR43185">
    <property type="entry name" value="FERROUS IRON TRANSPORT PROTEIN B"/>
    <property type="match status" value="1"/>
</dbReference>
<feature type="transmembrane region" description="Helical" evidence="15">
    <location>
        <begin position="278"/>
        <end position="299"/>
    </location>
</feature>
<evidence type="ECO:0000256" key="5">
    <source>
        <dbReference type="ARBA" id="ARBA00022496"/>
    </source>
</evidence>
<evidence type="ECO:0000256" key="14">
    <source>
        <dbReference type="NCBIfam" id="TIGR00437"/>
    </source>
</evidence>
<dbReference type="EMBL" id="JAHLQO010000002">
    <property type="protein sequence ID" value="MBU5668748.1"/>
    <property type="molecule type" value="Genomic_DNA"/>
</dbReference>
<feature type="transmembrane region" description="Helical" evidence="15">
    <location>
        <begin position="676"/>
        <end position="694"/>
    </location>
</feature>
<protein>
    <recommendedName>
        <fullName evidence="13 14">Ferrous iron transport protein B</fullName>
    </recommendedName>
</protein>
<dbReference type="PANTHER" id="PTHR43185:SF1">
    <property type="entry name" value="FE(2+) TRANSPORTER FEOB"/>
    <property type="match status" value="1"/>
</dbReference>
<evidence type="ECO:0000256" key="11">
    <source>
        <dbReference type="ARBA" id="ARBA00023134"/>
    </source>
</evidence>
<dbReference type="InterPro" id="IPR003373">
    <property type="entry name" value="Fe2_transport_prot-B"/>
</dbReference>
<keyword evidence="11 15" id="KW-0342">GTP-binding</keyword>
<evidence type="ECO:0000313" key="18">
    <source>
        <dbReference type="Proteomes" id="UP000783742"/>
    </source>
</evidence>
<dbReference type="CDD" id="cd01879">
    <property type="entry name" value="FeoB"/>
    <property type="match status" value="1"/>
</dbReference>
<feature type="transmembrane region" description="Helical" evidence="15">
    <location>
        <begin position="449"/>
        <end position="469"/>
    </location>
</feature>
<evidence type="ECO:0000256" key="2">
    <source>
        <dbReference type="ARBA" id="ARBA00004651"/>
    </source>
</evidence>
<sequence length="720" mass="79770">MSITIALAGNPNSGKSTLFNELTGSNQYVGNWPGVTVEKKTGMYKKDKEVHFTDLPGIYSLSPYTLEEVVSRDYLINEKPDVIIDVVDATNIERNLYLTTQLLELGIPVVIALNMMDVVRKNNDAIDVKKLEKSLGCKVVEISALRNENIPELIETAKSVAGTGEPKYQRFSPEIESYINEIENFKVIENEKAKRWLAVKMFENDEKVLKEFPLYGNETKRLNEIIAKAEEDFDDDGEGIITDERYNFVSEVSKESVKKGRKGMTTSDKIDKVVTNRFLAIPIFAGIITLVYILAINIVGGPVTDWVNDVFFGEWIGEGFRGFLEAQGASEFLTSLLVDGIIGGVGAVLGFLPVIATLFLFISILEDVGYMARIAFILDRVFRKFGLSGKSFIPILMGTGCSVPAIMGTRTIESDNDRRMTIMMSSFMPCGAKLDVIAMFAAFLGGTWWYAPIWYFGGIMAVVVSGIILKKTKMFSGDPAPFVMELPEYHMPSAKNVLKATWFRCKGFIVKAGTIILLATVVIWFLQSLSLDGTFLDFNADAEDSVLAAIGRFIAPIFAPLGFGNWIASVSTILGLVAKEVVVGTYGVLAGIGEVGAEESPMVALVASQFTTASAFAFVFFNQFTIPCFAAVGAIREEMNSGKWFGFAIGYILIFSYTTAFMIYQFGRVLQGERANFMTAIAGVVLAIYCYFLFRKDRSKIEREKYLKDDKEKVINYESN</sequence>
<dbReference type="NCBIfam" id="TIGR00231">
    <property type="entry name" value="small_GTP"/>
    <property type="match status" value="1"/>
</dbReference>
<keyword evidence="9 15" id="KW-0408">Iron</keyword>
<dbReference type="InterPro" id="IPR050860">
    <property type="entry name" value="FeoB_GTPase"/>
</dbReference>
<reference evidence="17 18" key="1">
    <citation type="submission" date="2021-06" db="EMBL/GenBank/DDBJ databases">
        <authorList>
            <person name="Sun Q."/>
            <person name="Li D."/>
        </authorList>
    </citation>
    <scope>NUCLEOTIDE SEQUENCE [LARGE SCALE GENOMIC DNA]</scope>
    <source>
        <strain evidence="17 18">MSJ-1</strain>
    </source>
</reference>
<feature type="transmembrane region" description="Helical" evidence="15">
    <location>
        <begin position="341"/>
        <end position="365"/>
    </location>
</feature>
<dbReference type="NCBIfam" id="TIGR00437">
    <property type="entry name" value="feoB"/>
    <property type="match status" value="1"/>
</dbReference>
<evidence type="ECO:0000256" key="10">
    <source>
        <dbReference type="ARBA" id="ARBA00023065"/>
    </source>
</evidence>
<evidence type="ECO:0000313" key="17">
    <source>
        <dbReference type="EMBL" id="MBU5668748.1"/>
    </source>
</evidence>
<organism evidence="17 18">
    <name type="scientific">Peptoniphilus ovalis</name>
    <dbReference type="NCBI Taxonomy" id="2841503"/>
    <lineage>
        <taxon>Bacteria</taxon>
        <taxon>Bacillati</taxon>
        <taxon>Bacillota</taxon>
        <taxon>Tissierellia</taxon>
        <taxon>Tissierellales</taxon>
        <taxon>Peptoniphilaceae</taxon>
        <taxon>Peptoniphilus</taxon>
    </lineage>
</organism>
<evidence type="ECO:0000259" key="16">
    <source>
        <dbReference type="PROSITE" id="PS51711"/>
    </source>
</evidence>
<keyword evidence="6 15" id="KW-0812">Transmembrane</keyword>
<dbReference type="Pfam" id="PF02421">
    <property type="entry name" value="FeoB_N"/>
    <property type="match status" value="1"/>
</dbReference>
<dbReference type="Pfam" id="PF07670">
    <property type="entry name" value="Gate"/>
    <property type="match status" value="2"/>
</dbReference>
<evidence type="ECO:0000256" key="12">
    <source>
        <dbReference type="ARBA" id="ARBA00023136"/>
    </source>
</evidence>
<dbReference type="Pfam" id="PF17910">
    <property type="entry name" value="FeoB_Cyto"/>
    <property type="match status" value="1"/>
</dbReference>
<keyword evidence="18" id="KW-1185">Reference proteome</keyword>
<dbReference type="InterPro" id="IPR011640">
    <property type="entry name" value="Fe2_transport_prot_B_C"/>
</dbReference>
<evidence type="ECO:0000256" key="3">
    <source>
        <dbReference type="ARBA" id="ARBA00022448"/>
    </source>
</evidence>
<evidence type="ECO:0000256" key="1">
    <source>
        <dbReference type="ARBA" id="ARBA00003926"/>
    </source>
</evidence>
<feature type="transmembrane region" description="Helical" evidence="15">
    <location>
        <begin position="573"/>
        <end position="593"/>
    </location>
</feature>
<feature type="transmembrane region" description="Helical" evidence="15">
    <location>
        <begin position="613"/>
        <end position="632"/>
    </location>
</feature>
<comment type="caution">
    <text evidence="17">The sequence shown here is derived from an EMBL/GenBank/DDBJ whole genome shotgun (WGS) entry which is preliminary data.</text>
</comment>
<feature type="transmembrane region" description="Helical" evidence="15">
    <location>
        <begin position="546"/>
        <end position="566"/>
    </location>
</feature>
<dbReference type="Pfam" id="PF07664">
    <property type="entry name" value="FeoB_C"/>
    <property type="match status" value="1"/>
</dbReference>
<evidence type="ECO:0000256" key="9">
    <source>
        <dbReference type="ARBA" id="ARBA00023004"/>
    </source>
</evidence>
<dbReference type="RefSeq" id="WP_216548596.1">
    <property type="nucleotide sequence ID" value="NZ_JAHLQO010000002.1"/>
</dbReference>
<keyword evidence="5 15" id="KW-0410">Iron transport</keyword>
<dbReference type="PROSITE" id="PS51711">
    <property type="entry name" value="G_FEOB"/>
    <property type="match status" value="1"/>
</dbReference>
<keyword evidence="12 15" id="KW-0472">Membrane</keyword>
<keyword evidence="7" id="KW-0547">Nucleotide-binding</keyword>
<proteinExistence type="inferred from homology"/>
<evidence type="ECO:0000256" key="4">
    <source>
        <dbReference type="ARBA" id="ARBA00022475"/>
    </source>
</evidence>
<evidence type="ECO:0000256" key="13">
    <source>
        <dbReference type="ARBA" id="ARBA00031200"/>
    </source>
</evidence>
<keyword evidence="4" id="KW-1003">Cell membrane</keyword>
<comment type="function">
    <text evidence="1 15">Probable transporter of a GTP-driven Fe(2+) uptake system.</text>
</comment>
<name>A0ABS6FFD3_9FIRM</name>
<comment type="similarity">
    <text evidence="15">Belongs to the TRAFAC class TrmE-Era-EngA-EngB-Septin-like GTPase superfamily. FeoB GTPase (TC 9.A.8) family.</text>
</comment>
<evidence type="ECO:0000256" key="7">
    <source>
        <dbReference type="ARBA" id="ARBA00022741"/>
    </source>
</evidence>
<keyword evidence="8 15" id="KW-1133">Transmembrane helix</keyword>
<dbReference type="InterPro" id="IPR041069">
    <property type="entry name" value="FeoB_Cyto"/>
</dbReference>
<feature type="transmembrane region" description="Helical" evidence="15">
    <location>
        <begin position="508"/>
        <end position="526"/>
    </location>
</feature>
<gene>
    <name evidence="17" type="primary">feoB</name>
    <name evidence="17" type="ORF">KQI68_02720</name>
</gene>
<dbReference type="InterPro" id="IPR005225">
    <property type="entry name" value="Small_GTP-bd"/>
</dbReference>
<feature type="transmembrane region" description="Helical" evidence="15">
    <location>
        <begin position="644"/>
        <end position="664"/>
    </location>
</feature>
<comment type="subcellular location">
    <subcellularLocation>
        <location evidence="2 15">Cell membrane</location>
        <topology evidence="2 15">Multi-pass membrane protein</topology>
    </subcellularLocation>
</comment>
<evidence type="ECO:0000256" key="6">
    <source>
        <dbReference type="ARBA" id="ARBA00022692"/>
    </source>
</evidence>
<accession>A0ABS6FFD3</accession>
<feature type="domain" description="FeoB-type G" evidence="16">
    <location>
        <begin position="2"/>
        <end position="163"/>
    </location>
</feature>